<dbReference type="Gene3D" id="3.10.400.10">
    <property type="entry name" value="Sulfate adenylyltransferase"/>
    <property type="match status" value="1"/>
</dbReference>
<keyword evidence="2" id="KW-1185">Reference proteome</keyword>
<dbReference type="EMBL" id="JACWFH010000019">
    <property type="protein sequence ID" value="MBY0098140.1"/>
    <property type="molecule type" value="Genomic_DNA"/>
</dbReference>
<protein>
    <recommendedName>
        <fullName evidence="3">ASCH domain-containing protein</fullName>
    </recommendedName>
</protein>
<proteinExistence type="predicted"/>
<gene>
    <name evidence="1" type="ORF">H0185_15175</name>
</gene>
<dbReference type="RefSeq" id="WP_221874360.1">
    <property type="nucleotide sequence ID" value="NZ_JACWFH010000019.1"/>
</dbReference>
<dbReference type="PANTHER" id="PTHR39203:SF1">
    <property type="entry name" value="CYTOPLASMIC PROTEIN"/>
    <property type="match status" value="1"/>
</dbReference>
<dbReference type="InterPro" id="IPR015947">
    <property type="entry name" value="PUA-like_sf"/>
</dbReference>
<dbReference type="PANTHER" id="PTHR39203">
    <property type="entry name" value="CYTOPLASMIC PROTEIN-RELATED"/>
    <property type="match status" value="1"/>
</dbReference>
<reference evidence="1 2" key="1">
    <citation type="submission" date="2020-07" db="EMBL/GenBank/DDBJ databases">
        <title>Fungal Genomes of the International Space Station.</title>
        <authorList>
            <person name="Seuylemezian A."/>
            <person name="Singh N.K."/>
            <person name="Wood J."/>
            <person name="Venkateswaran K."/>
        </authorList>
    </citation>
    <scope>NUCLEOTIDE SEQUENCE [LARGE SCALE GENOMIC DNA]</scope>
    <source>
        <strain evidence="1 2">PL-B2</strain>
    </source>
</reference>
<evidence type="ECO:0008006" key="3">
    <source>
        <dbReference type="Google" id="ProtNLM"/>
    </source>
</evidence>
<comment type="caution">
    <text evidence="1">The sequence shown here is derived from an EMBL/GenBank/DDBJ whole genome shotgun (WGS) entry which is preliminary data.</text>
</comment>
<sequence length="145" mass="16460">MKRMTFWGRDENDERLLVECLLEVKTATCTPKVWYDALPEEEEGGVGTQFEVHTKKGVPACTIEITETLEIPFGEIKGEIGEKIAAAENSTLDQFIKDHIFSWKEALSAEGIELNQDTVIVVEYFKLVNTKIDFKELGHKIEVLL</sequence>
<evidence type="ECO:0000313" key="1">
    <source>
        <dbReference type="EMBL" id="MBY0098140.1"/>
    </source>
</evidence>
<dbReference type="Proteomes" id="UP000769780">
    <property type="component" value="Unassembled WGS sequence"/>
</dbReference>
<name>A0ABS7K7D9_9BACI</name>
<organism evidence="1 2">
    <name type="scientific">Mesobacillus maritimus</name>
    <dbReference type="NCBI Taxonomy" id="1643336"/>
    <lineage>
        <taxon>Bacteria</taxon>
        <taxon>Bacillati</taxon>
        <taxon>Bacillota</taxon>
        <taxon>Bacilli</taxon>
        <taxon>Bacillales</taxon>
        <taxon>Bacillaceae</taxon>
        <taxon>Mesobacillus</taxon>
    </lineage>
</organism>
<evidence type="ECO:0000313" key="2">
    <source>
        <dbReference type="Proteomes" id="UP000769780"/>
    </source>
</evidence>
<accession>A0ABS7K7D9</accession>
<dbReference type="InterPro" id="IPR009326">
    <property type="entry name" value="DUF984"/>
</dbReference>
<dbReference type="SUPFAM" id="SSF88697">
    <property type="entry name" value="PUA domain-like"/>
    <property type="match status" value="1"/>
</dbReference>